<evidence type="ECO:0000313" key="3">
    <source>
        <dbReference type="Proteomes" id="UP000590511"/>
    </source>
</evidence>
<dbReference type="RefSeq" id="WP_188125753.1">
    <property type="nucleotide sequence ID" value="NZ_BOMP01000055.1"/>
</dbReference>
<name>A0A7W7MKX9_9ACTN</name>
<dbReference type="EMBL" id="JACHNC010000001">
    <property type="protein sequence ID" value="MBB4754144.1"/>
    <property type="molecule type" value="Genomic_DNA"/>
</dbReference>
<evidence type="ECO:0000313" key="1">
    <source>
        <dbReference type="EMBL" id="GIE40801.1"/>
    </source>
</evidence>
<evidence type="ECO:0000313" key="2">
    <source>
        <dbReference type="EMBL" id="MBB4754144.1"/>
    </source>
</evidence>
<organism evidence="2 3">
    <name type="scientific">Actinoplanes lobatus</name>
    <dbReference type="NCBI Taxonomy" id="113568"/>
    <lineage>
        <taxon>Bacteria</taxon>
        <taxon>Bacillati</taxon>
        <taxon>Actinomycetota</taxon>
        <taxon>Actinomycetes</taxon>
        <taxon>Micromonosporales</taxon>
        <taxon>Micromonosporaceae</taxon>
        <taxon>Actinoplanes</taxon>
    </lineage>
</organism>
<dbReference type="EMBL" id="BOMP01000055">
    <property type="protein sequence ID" value="GIE40801.1"/>
    <property type="molecule type" value="Genomic_DNA"/>
</dbReference>
<proteinExistence type="predicted"/>
<accession>A0A7W7MKX9</accession>
<reference evidence="2 3" key="1">
    <citation type="submission" date="2020-08" db="EMBL/GenBank/DDBJ databases">
        <title>Sequencing the genomes of 1000 actinobacteria strains.</title>
        <authorList>
            <person name="Klenk H.-P."/>
        </authorList>
    </citation>
    <scope>NUCLEOTIDE SEQUENCE [LARGE SCALE GENOMIC DNA]</scope>
    <source>
        <strain evidence="2 3">DSM 43150</strain>
    </source>
</reference>
<sequence>MSLDSVRAVADTVLYEGYLLYPYRAGAAKNRSRWQFGVLGPPHAVPAAFAEPPEMSMQCLLTPDGAGWVTVRLRFLQLQAREVQRLRGDGEHEPAERLRVGGTTLLSWDEAVEREITLPDLPVHGDAEFPVSVPGGEDIEPVHDGDGRPVGRVVRRRWPLTARVRTSVQADDGLLRLTVSVTNEHAEPVPEKESATRHSLIAAHLTVEAHDADFVSVREPIPAARRCRQDRCWPVLAGPPGETRLLLGAPIILYDHPRLAERSPGDLFDGCEIDELLTMRVRTMTDQEKAEARATDPRAAAIVDRCDGLGDDDLLGLHGTRIDTEANMHGTRIDAGTITHGTLVRLRPARRADAQDLFLAGRIALVNEVVTDVDGGTHVAVVLLDDPAADLHDGYGRYLYFAPDELEPVS</sequence>
<dbReference type="Proteomes" id="UP000590511">
    <property type="component" value="Unassembled WGS sequence"/>
</dbReference>
<reference evidence="1 4" key="2">
    <citation type="submission" date="2021-01" db="EMBL/GenBank/DDBJ databases">
        <title>Whole genome shotgun sequence of Actinoplanes lobatus NBRC 12513.</title>
        <authorList>
            <person name="Komaki H."/>
            <person name="Tamura T."/>
        </authorList>
    </citation>
    <scope>NUCLEOTIDE SEQUENCE [LARGE SCALE GENOMIC DNA]</scope>
    <source>
        <strain evidence="1 4">NBRC 12513</strain>
    </source>
</reference>
<gene>
    <name evidence="1" type="ORF">Alo02nite_36990</name>
    <name evidence="2" type="ORF">BJ964_008305</name>
</gene>
<protein>
    <submittedName>
        <fullName evidence="2">Uncharacterized protein</fullName>
    </submittedName>
</protein>
<comment type="caution">
    <text evidence="2">The sequence shown here is derived from an EMBL/GenBank/DDBJ whole genome shotgun (WGS) entry which is preliminary data.</text>
</comment>
<keyword evidence="4" id="KW-1185">Reference proteome</keyword>
<dbReference type="Proteomes" id="UP000631312">
    <property type="component" value="Unassembled WGS sequence"/>
</dbReference>
<evidence type="ECO:0000313" key="4">
    <source>
        <dbReference type="Proteomes" id="UP000631312"/>
    </source>
</evidence>
<dbReference type="AlphaFoldDB" id="A0A7W7MKX9"/>